<dbReference type="AlphaFoldDB" id="A0A1G9CZU0"/>
<proteinExistence type="predicted"/>
<evidence type="ECO:0000313" key="3">
    <source>
        <dbReference type="EMBL" id="SDK57180.1"/>
    </source>
</evidence>
<dbReference type="InterPro" id="IPR014132">
    <property type="entry name" value="PdaB-like"/>
</dbReference>
<dbReference type="InterPro" id="IPR002509">
    <property type="entry name" value="NODB_dom"/>
</dbReference>
<dbReference type="InterPro" id="IPR011330">
    <property type="entry name" value="Glyco_hydro/deAcase_b/a-brl"/>
</dbReference>
<dbReference type="GO" id="GO:0016810">
    <property type="term" value="F:hydrolase activity, acting on carbon-nitrogen (but not peptide) bonds"/>
    <property type="evidence" value="ECO:0007669"/>
    <property type="project" value="InterPro"/>
</dbReference>
<dbReference type="EMBL" id="FNFL01000009">
    <property type="protein sequence ID" value="SDK57180.1"/>
    <property type="molecule type" value="Genomic_DNA"/>
</dbReference>
<protein>
    <submittedName>
        <fullName evidence="3">Polysaccharide deacetylase family sporulation protein PdaB</fullName>
    </submittedName>
</protein>
<gene>
    <name evidence="3" type="ORF">SAMN05216243_3585</name>
</gene>
<dbReference type="PANTHER" id="PTHR10587">
    <property type="entry name" value="GLYCOSYL TRANSFERASE-RELATED"/>
    <property type="match status" value="1"/>
</dbReference>
<dbReference type="InterPro" id="IPR050248">
    <property type="entry name" value="Polysacc_deacetylase_ArnD"/>
</dbReference>
<organism evidence="3 4">
    <name type="scientific">Sediminibacillus albus</name>
    <dbReference type="NCBI Taxonomy" id="407036"/>
    <lineage>
        <taxon>Bacteria</taxon>
        <taxon>Bacillati</taxon>
        <taxon>Bacillota</taxon>
        <taxon>Bacilli</taxon>
        <taxon>Bacillales</taxon>
        <taxon>Bacillaceae</taxon>
        <taxon>Sediminibacillus</taxon>
    </lineage>
</organism>
<sequence length="253" mass="29056">MEHFYVLKWNRWKRWAFIMIAALFSAFILWIDSESTLSVFSSKESPAALSKGNDQDPDIALTFNISWGNEKVEPILEQLKKHKAKATFFLSGEWAERHPEIVDKIAEDEHEIGMLGYRYKSYLSQEKEQVRKDLTYAKEVFRKLGYPETKLLRTPSGHFNKEILAMAEELGFKVIQWNVNPQDWKNPGEQNIIDNILKNTANGDIILLHASDSVKQTPSALETVLPGLKNKGFHYVTISELIARTEAESEAIE</sequence>
<dbReference type="RefSeq" id="WP_093217194.1">
    <property type="nucleotide sequence ID" value="NZ_FNFL01000009.1"/>
</dbReference>
<reference evidence="3 4" key="1">
    <citation type="submission" date="2016-10" db="EMBL/GenBank/DDBJ databases">
        <authorList>
            <person name="de Groot N.N."/>
        </authorList>
    </citation>
    <scope>NUCLEOTIDE SEQUENCE [LARGE SCALE GENOMIC DNA]</scope>
    <source>
        <strain evidence="3 4">CGMCC 1.6502</strain>
    </source>
</reference>
<dbReference type="PANTHER" id="PTHR10587:SF128">
    <property type="entry name" value="POLYSACCHARIDE DEACETYLASE PDAB-RELATED"/>
    <property type="match status" value="1"/>
</dbReference>
<feature type="domain" description="NodB homology" evidence="2">
    <location>
        <begin position="57"/>
        <end position="236"/>
    </location>
</feature>
<evidence type="ECO:0000256" key="1">
    <source>
        <dbReference type="SAM" id="Phobius"/>
    </source>
</evidence>
<dbReference type="Pfam" id="PF01522">
    <property type="entry name" value="Polysacc_deac_1"/>
    <property type="match status" value="1"/>
</dbReference>
<evidence type="ECO:0000259" key="2">
    <source>
        <dbReference type="PROSITE" id="PS51677"/>
    </source>
</evidence>
<keyword evidence="1" id="KW-0812">Transmembrane</keyword>
<dbReference type="Gene3D" id="3.20.20.370">
    <property type="entry name" value="Glycoside hydrolase/deacetylase"/>
    <property type="match status" value="1"/>
</dbReference>
<name>A0A1G9CZU0_9BACI</name>
<dbReference type="NCBIfam" id="TIGR02764">
    <property type="entry name" value="spore_ybaN_pdaB"/>
    <property type="match status" value="1"/>
</dbReference>
<keyword evidence="1" id="KW-0472">Membrane</keyword>
<dbReference type="STRING" id="407036.SAMN05216243_3585"/>
<dbReference type="Proteomes" id="UP000198694">
    <property type="component" value="Unassembled WGS sequence"/>
</dbReference>
<keyword evidence="4" id="KW-1185">Reference proteome</keyword>
<dbReference type="SUPFAM" id="SSF88713">
    <property type="entry name" value="Glycoside hydrolase/deacetylase"/>
    <property type="match status" value="1"/>
</dbReference>
<dbReference type="GO" id="GO:0016020">
    <property type="term" value="C:membrane"/>
    <property type="evidence" value="ECO:0007669"/>
    <property type="project" value="TreeGrafter"/>
</dbReference>
<keyword evidence="1" id="KW-1133">Transmembrane helix</keyword>
<dbReference type="OrthoDB" id="9806342at2"/>
<accession>A0A1G9CZU0</accession>
<evidence type="ECO:0000313" key="4">
    <source>
        <dbReference type="Proteomes" id="UP000198694"/>
    </source>
</evidence>
<feature type="transmembrane region" description="Helical" evidence="1">
    <location>
        <begin position="12"/>
        <end position="31"/>
    </location>
</feature>
<dbReference type="GO" id="GO:0005975">
    <property type="term" value="P:carbohydrate metabolic process"/>
    <property type="evidence" value="ECO:0007669"/>
    <property type="project" value="InterPro"/>
</dbReference>
<dbReference type="PROSITE" id="PS51677">
    <property type="entry name" value="NODB"/>
    <property type="match status" value="1"/>
</dbReference>